<evidence type="ECO:0000256" key="8">
    <source>
        <dbReference type="SAM" id="SignalP"/>
    </source>
</evidence>
<keyword evidence="10" id="KW-1185">Reference proteome</keyword>
<feature type="transmembrane region" description="Helical" evidence="7">
    <location>
        <begin position="301"/>
        <end position="319"/>
    </location>
</feature>
<name>A0A482W9Q2_ASBVE</name>
<protein>
    <submittedName>
        <fullName evidence="9">Solute carrier family 35 member F6</fullName>
    </submittedName>
</protein>
<proteinExistence type="inferred from homology"/>
<feature type="transmembrane region" description="Helical" evidence="7">
    <location>
        <begin position="325"/>
        <end position="351"/>
    </location>
</feature>
<feature type="chain" id="PRO_5019795620" evidence="8">
    <location>
        <begin position="19"/>
        <end position="385"/>
    </location>
</feature>
<dbReference type="GO" id="GO:0022857">
    <property type="term" value="F:transmembrane transporter activity"/>
    <property type="evidence" value="ECO:0007669"/>
    <property type="project" value="InterPro"/>
</dbReference>
<comment type="subcellular location">
    <subcellularLocation>
        <location evidence="1">Membrane</location>
        <topology evidence="1">Multi-pass membrane protein</topology>
    </subcellularLocation>
</comment>
<evidence type="ECO:0000256" key="2">
    <source>
        <dbReference type="ARBA" id="ARBA00007863"/>
    </source>
</evidence>
<keyword evidence="4 7" id="KW-0812">Transmembrane</keyword>
<feature type="transmembrane region" description="Helical" evidence="7">
    <location>
        <begin position="124"/>
        <end position="141"/>
    </location>
</feature>
<dbReference type="EMBL" id="QDEB01013162">
    <property type="protein sequence ID" value="RZC41902.1"/>
    <property type="molecule type" value="Genomic_DNA"/>
</dbReference>
<comment type="similarity">
    <text evidence="2">Belongs to the SLC35F solute transporter family.</text>
</comment>
<dbReference type="InterPro" id="IPR009262">
    <property type="entry name" value="SLC35_F1/F2/F6"/>
</dbReference>
<feature type="transmembrane region" description="Helical" evidence="7">
    <location>
        <begin position="270"/>
        <end position="289"/>
    </location>
</feature>
<comment type="caution">
    <text evidence="9">The sequence shown here is derived from an EMBL/GenBank/DDBJ whole genome shotgun (WGS) entry which is preliminary data.</text>
</comment>
<keyword evidence="6 7" id="KW-0472">Membrane</keyword>
<dbReference type="PANTHER" id="PTHR13146">
    <property type="match status" value="1"/>
</dbReference>
<keyword evidence="3" id="KW-0813">Transport</keyword>
<evidence type="ECO:0000313" key="10">
    <source>
        <dbReference type="Proteomes" id="UP000292052"/>
    </source>
</evidence>
<feature type="transmembrane region" description="Helical" evidence="7">
    <location>
        <begin position="150"/>
        <end position="171"/>
    </location>
</feature>
<feature type="transmembrane region" description="Helical" evidence="7">
    <location>
        <begin position="46"/>
        <end position="71"/>
    </location>
</feature>
<dbReference type="GO" id="GO:0016020">
    <property type="term" value="C:membrane"/>
    <property type="evidence" value="ECO:0007669"/>
    <property type="project" value="UniProtKB-SubCell"/>
</dbReference>
<dbReference type="AlphaFoldDB" id="A0A482W9Q2"/>
<dbReference type="SUPFAM" id="SSF103481">
    <property type="entry name" value="Multidrug resistance efflux transporter EmrE"/>
    <property type="match status" value="2"/>
</dbReference>
<feature type="signal peptide" evidence="8">
    <location>
        <begin position="1"/>
        <end position="18"/>
    </location>
</feature>
<feature type="transmembrane region" description="Helical" evidence="7">
    <location>
        <begin position="91"/>
        <end position="112"/>
    </location>
</feature>
<accession>A0A482W9Q2</accession>
<dbReference type="STRING" id="1661398.A0A482W9Q2"/>
<keyword evidence="8" id="KW-0732">Signal</keyword>
<dbReference type="InterPro" id="IPR037185">
    <property type="entry name" value="EmrE-like"/>
</dbReference>
<feature type="transmembrane region" description="Helical" evidence="7">
    <location>
        <begin position="183"/>
        <end position="203"/>
    </location>
</feature>
<keyword evidence="5 7" id="KW-1133">Transmembrane helix</keyword>
<dbReference type="PIRSF" id="PIRSF036436">
    <property type="entry name" value="UCP036436"/>
    <property type="match status" value="1"/>
</dbReference>
<feature type="transmembrane region" description="Helical" evidence="7">
    <location>
        <begin position="223"/>
        <end position="240"/>
    </location>
</feature>
<evidence type="ECO:0000256" key="1">
    <source>
        <dbReference type="ARBA" id="ARBA00004141"/>
    </source>
</evidence>
<organism evidence="9 10">
    <name type="scientific">Asbolus verrucosus</name>
    <name type="common">Desert ironclad beetle</name>
    <dbReference type="NCBI Taxonomy" id="1661398"/>
    <lineage>
        <taxon>Eukaryota</taxon>
        <taxon>Metazoa</taxon>
        <taxon>Ecdysozoa</taxon>
        <taxon>Arthropoda</taxon>
        <taxon>Hexapoda</taxon>
        <taxon>Insecta</taxon>
        <taxon>Pterygota</taxon>
        <taxon>Neoptera</taxon>
        <taxon>Endopterygota</taxon>
        <taxon>Coleoptera</taxon>
        <taxon>Polyphaga</taxon>
        <taxon>Cucujiformia</taxon>
        <taxon>Tenebrionidae</taxon>
        <taxon>Pimeliinae</taxon>
        <taxon>Asbolus</taxon>
    </lineage>
</organism>
<dbReference type="Proteomes" id="UP000292052">
    <property type="component" value="Unassembled WGS sequence"/>
</dbReference>
<sequence>MAWTNYQILLALVMVITGSINTLSTKWADGIKSVGKDGSPHVFDHPFFQASCMFIGEMLCLFAFKIIYKIYSLRADGSEDVKELTKGNRHFNPFVLFLPAMCDMTATSIMYIGLNLTYASSFQMFRGSVIVFVGLLSVGFLERVLKKREWIGIFFVIIGLGVVGAADFLAKDTNADNHGRNDIITGDLLIVIAQIITAIQMVVEEKFVTGLDIPPLQAIGWEGLFGFTVLGLLQIPFYYIKAGPPFTSNPNGSLEDAIDAFVQIGHSWQLVFAILGTVISIAFFNFAGISVTKEISATTRMVLDSVRTILIWIVSLLFMGQKFHWLQLLGFVALLYGMCLYNGITCTLMFVKIRAWFVRLRYRNMEEDSIIENRTADLPDDSTPA</sequence>
<evidence type="ECO:0000256" key="6">
    <source>
        <dbReference type="ARBA" id="ARBA00023136"/>
    </source>
</evidence>
<evidence type="ECO:0000256" key="5">
    <source>
        <dbReference type="ARBA" id="ARBA00022989"/>
    </source>
</evidence>
<evidence type="ECO:0000256" key="7">
    <source>
        <dbReference type="SAM" id="Phobius"/>
    </source>
</evidence>
<dbReference type="Pfam" id="PF06027">
    <property type="entry name" value="SLC35F"/>
    <property type="match status" value="1"/>
</dbReference>
<evidence type="ECO:0000256" key="3">
    <source>
        <dbReference type="ARBA" id="ARBA00022448"/>
    </source>
</evidence>
<evidence type="ECO:0000313" key="9">
    <source>
        <dbReference type="EMBL" id="RZC41902.1"/>
    </source>
</evidence>
<gene>
    <name evidence="9" type="ORF">BDFB_002139</name>
</gene>
<evidence type="ECO:0000256" key="4">
    <source>
        <dbReference type="ARBA" id="ARBA00022692"/>
    </source>
</evidence>
<dbReference type="OrthoDB" id="29773at2759"/>
<dbReference type="PANTHER" id="PTHR13146:SF0">
    <property type="entry name" value="SOLUTE CARRIER FAMILY 35 MEMBER F6"/>
    <property type="match status" value="1"/>
</dbReference>
<dbReference type="InterPro" id="IPR012404">
    <property type="entry name" value="UCP036436"/>
</dbReference>
<reference evidence="9 10" key="1">
    <citation type="submission" date="2017-03" db="EMBL/GenBank/DDBJ databases">
        <title>Genome of the blue death feigning beetle - Asbolus verrucosus.</title>
        <authorList>
            <person name="Rider S.D."/>
        </authorList>
    </citation>
    <scope>NUCLEOTIDE SEQUENCE [LARGE SCALE GENOMIC DNA]</scope>
    <source>
        <strain evidence="9">Butters</strain>
        <tissue evidence="9">Head and leg muscle</tissue>
    </source>
</reference>